<feature type="domain" description="RING-type" evidence="14">
    <location>
        <begin position="288"/>
        <end position="329"/>
    </location>
</feature>
<evidence type="ECO:0000313" key="16">
    <source>
        <dbReference type="RefSeq" id="XP_021863249.2"/>
    </source>
</evidence>
<accession>A0A9R0J8L7</accession>
<dbReference type="RefSeq" id="XP_021863249.2">
    <property type="nucleotide sequence ID" value="XM_022007557.2"/>
</dbReference>
<keyword evidence="5 13" id="KW-0812">Transmembrane</keyword>
<dbReference type="SMART" id="SM00184">
    <property type="entry name" value="RING"/>
    <property type="match status" value="1"/>
</dbReference>
<protein>
    <recommendedName>
        <fullName evidence="3">RING-type E3 ubiquitin transferase</fullName>
        <ecNumber evidence="3">2.3.2.27</ecNumber>
    </recommendedName>
</protein>
<name>A0A9R0J8L7_SPIOL</name>
<gene>
    <name evidence="16" type="primary">LOC110802127</name>
</gene>
<dbReference type="Gene3D" id="3.30.40.10">
    <property type="entry name" value="Zinc/RING finger domain, C3HC4 (zinc finger)"/>
    <property type="match status" value="1"/>
</dbReference>
<dbReference type="CDD" id="cd16454">
    <property type="entry name" value="RING-H2_PA-TM-RING"/>
    <property type="match status" value="1"/>
</dbReference>
<comment type="subcellular location">
    <subcellularLocation>
        <location evidence="2">Membrane</location>
        <topology evidence="2">Multi-pass membrane protein</topology>
    </subcellularLocation>
</comment>
<evidence type="ECO:0000256" key="5">
    <source>
        <dbReference type="ARBA" id="ARBA00022692"/>
    </source>
</evidence>
<dbReference type="PANTHER" id="PTHR45977">
    <property type="entry name" value="TARGET OF ERK KINASE MPK-1"/>
    <property type="match status" value="1"/>
</dbReference>
<sequence>MSSLDVTPFLSPATTELPGTMRTQGLRHAARMIRRASGGRRSLRAPSMTVRETAAQEIEERQIDWAYSSPVVALDAAWNSAFVLAASAALFLTWSDSTGLPLRVWVVGYALQCFLHVVCVCVEFRRRRRLRSAIQDGRDDYFEESSTMVKHFESANTLFSFMWWILGFYWICAGGHALQQDSPTLYWLCIAFLVLDLFFVIFCVALASVIAAAVCCCLPCIIAILYVLTDRGGASKEDIDLLKKYTFHRSNSEEKLDEETERTSGGIMKECGTDCPIERTLTAEDAECCICLSAYEDGIDLRELPCGHHFHCSCVEKWLLINSTCPLCKYDISKRCSQAGIV</sequence>
<evidence type="ECO:0000256" key="8">
    <source>
        <dbReference type="ARBA" id="ARBA00022786"/>
    </source>
</evidence>
<dbReference type="GO" id="GO:0061630">
    <property type="term" value="F:ubiquitin protein ligase activity"/>
    <property type="evidence" value="ECO:0000318"/>
    <property type="project" value="GO_Central"/>
</dbReference>
<dbReference type="GO" id="GO:0016567">
    <property type="term" value="P:protein ubiquitination"/>
    <property type="evidence" value="ECO:0000318"/>
    <property type="project" value="GO_Central"/>
</dbReference>
<keyword evidence="8" id="KW-0833">Ubl conjugation pathway</keyword>
<keyword evidence="9" id="KW-0862">Zinc</keyword>
<evidence type="ECO:0000256" key="4">
    <source>
        <dbReference type="ARBA" id="ARBA00022679"/>
    </source>
</evidence>
<dbReference type="PANTHER" id="PTHR45977:SF28">
    <property type="entry name" value="OS02G0674700 PROTEIN"/>
    <property type="match status" value="1"/>
</dbReference>
<feature type="transmembrane region" description="Helical" evidence="13">
    <location>
        <begin position="71"/>
        <end position="92"/>
    </location>
</feature>
<evidence type="ECO:0000256" key="11">
    <source>
        <dbReference type="ARBA" id="ARBA00023136"/>
    </source>
</evidence>
<feature type="transmembrane region" description="Helical" evidence="13">
    <location>
        <begin position="209"/>
        <end position="228"/>
    </location>
</feature>
<organism evidence="15 16">
    <name type="scientific">Spinacia oleracea</name>
    <name type="common">Spinach</name>
    <dbReference type="NCBI Taxonomy" id="3562"/>
    <lineage>
        <taxon>Eukaryota</taxon>
        <taxon>Viridiplantae</taxon>
        <taxon>Streptophyta</taxon>
        <taxon>Embryophyta</taxon>
        <taxon>Tracheophyta</taxon>
        <taxon>Spermatophyta</taxon>
        <taxon>Magnoliopsida</taxon>
        <taxon>eudicotyledons</taxon>
        <taxon>Gunneridae</taxon>
        <taxon>Pentapetalae</taxon>
        <taxon>Caryophyllales</taxon>
        <taxon>Chenopodiaceae</taxon>
        <taxon>Chenopodioideae</taxon>
        <taxon>Anserineae</taxon>
        <taxon>Spinacia</taxon>
    </lineage>
</organism>
<evidence type="ECO:0000256" key="3">
    <source>
        <dbReference type="ARBA" id="ARBA00012483"/>
    </source>
</evidence>
<dbReference type="Proteomes" id="UP000813463">
    <property type="component" value="Chromosome 6"/>
</dbReference>
<dbReference type="KEGG" id="soe:110802127"/>
<evidence type="ECO:0000256" key="6">
    <source>
        <dbReference type="ARBA" id="ARBA00022723"/>
    </source>
</evidence>
<dbReference type="GO" id="GO:0006511">
    <property type="term" value="P:ubiquitin-dependent protein catabolic process"/>
    <property type="evidence" value="ECO:0000318"/>
    <property type="project" value="GO_Central"/>
</dbReference>
<dbReference type="InterPro" id="IPR001841">
    <property type="entry name" value="Znf_RING"/>
</dbReference>
<proteinExistence type="predicted"/>
<evidence type="ECO:0000256" key="12">
    <source>
        <dbReference type="PROSITE-ProRule" id="PRU00175"/>
    </source>
</evidence>
<dbReference type="PROSITE" id="PS50089">
    <property type="entry name" value="ZF_RING_2"/>
    <property type="match status" value="1"/>
</dbReference>
<feature type="transmembrane region" description="Helical" evidence="13">
    <location>
        <begin position="184"/>
        <end position="202"/>
    </location>
</feature>
<feature type="transmembrane region" description="Helical" evidence="13">
    <location>
        <begin position="104"/>
        <end position="124"/>
    </location>
</feature>
<dbReference type="GeneID" id="110802127"/>
<dbReference type="GO" id="GO:0000325">
    <property type="term" value="C:plant-type vacuole"/>
    <property type="evidence" value="ECO:0007669"/>
    <property type="project" value="TreeGrafter"/>
</dbReference>
<dbReference type="GO" id="GO:0016020">
    <property type="term" value="C:membrane"/>
    <property type="evidence" value="ECO:0007669"/>
    <property type="project" value="UniProtKB-SubCell"/>
</dbReference>
<keyword evidence="7 12" id="KW-0863">Zinc-finger</keyword>
<comment type="catalytic activity">
    <reaction evidence="1">
        <text>S-ubiquitinyl-[E2 ubiquitin-conjugating enzyme]-L-cysteine + [acceptor protein]-L-lysine = [E2 ubiquitin-conjugating enzyme]-L-cysteine + N(6)-ubiquitinyl-[acceptor protein]-L-lysine.</text>
        <dbReference type="EC" id="2.3.2.27"/>
    </reaction>
</comment>
<evidence type="ECO:0000313" key="15">
    <source>
        <dbReference type="Proteomes" id="UP000813463"/>
    </source>
</evidence>
<keyword evidence="11 13" id="KW-0472">Membrane</keyword>
<dbReference type="Pfam" id="PF13639">
    <property type="entry name" value="zf-RING_2"/>
    <property type="match status" value="1"/>
</dbReference>
<evidence type="ECO:0000256" key="9">
    <source>
        <dbReference type="ARBA" id="ARBA00022833"/>
    </source>
</evidence>
<dbReference type="AlphaFoldDB" id="A0A9R0J8L7"/>
<dbReference type="GO" id="GO:0008270">
    <property type="term" value="F:zinc ion binding"/>
    <property type="evidence" value="ECO:0007669"/>
    <property type="project" value="UniProtKB-KW"/>
</dbReference>
<keyword evidence="6" id="KW-0479">Metal-binding</keyword>
<keyword evidence="10 13" id="KW-1133">Transmembrane helix</keyword>
<evidence type="ECO:0000256" key="7">
    <source>
        <dbReference type="ARBA" id="ARBA00022771"/>
    </source>
</evidence>
<reference evidence="15" key="1">
    <citation type="journal article" date="2021" name="Nat. Commun.">
        <title>Genomic analyses provide insights into spinach domestication and the genetic basis of agronomic traits.</title>
        <authorList>
            <person name="Cai X."/>
            <person name="Sun X."/>
            <person name="Xu C."/>
            <person name="Sun H."/>
            <person name="Wang X."/>
            <person name="Ge C."/>
            <person name="Zhang Z."/>
            <person name="Wang Q."/>
            <person name="Fei Z."/>
            <person name="Jiao C."/>
            <person name="Wang Q."/>
        </authorList>
    </citation>
    <scope>NUCLEOTIDE SEQUENCE [LARGE SCALE GENOMIC DNA]</scope>
    <source>
        <strain evidence="15">cv. Varoflay</strain>
    </source>
</reference>
<feature type="transmembrane region" description="Helical" evidence="13">
    <location>
        <begin position="158"/>
        <end position="178"/>
    </location>
</feature>
<evidence type="ECO:0000256" key="2">
    <source>
        <dbReference type="ARBA" id="ARBA00004141"/>
    </source>
</evidence>
<keyword evidence="4" id="KW-0808">Transferase</keyword>
<dbReference type="SUPFAM" id="SSF57850">
    <property type="entry name" value="RING/U-box"/>
    <property type="match status" value="1"/>
</dbReference>
<keyword evidence="15" id="KW-1185">Reference proteome</keyword>
<evidence type="ECO:0000256" key="1">
    <source>
        <dbReference type="ARBA" id="ARBA00000900"/>
    </source>
</evidence>
<evidence type="ECO:0000256" key="13">
    <source>
        <dbReference type="SAM" id="Phobius"/>
    </source>
</evidence>
<reference evidence="16" key="2">
    <citation type="submission" date="2025-08" db="UniProtKB">
        <authorList>
            <consortium name="RefSeq"/>
        </authorList>
    </citation>
    <scope>IDENTIFICATION</scope>
    <source>
        <tissue evidence="16">Leaf</tissue>
    </source>
</reference>
<evidence type="ECO:0000256" key="10">
    <source>
        <dbReference type="ARBA" id="ARBA00022989"/>
    </source>
</evidence>
<dbReference type="InterPro" id="IPR013083">
    <property type="entry name" value="Znf_RING/FYVE/PHD"/>
</dbReference>
<evidence type="ECO:0000259" key="14">
    <source>
        <dbReference type="PROSITE" id="PS50089"/>
    </source>
</evidence>
<dbReference type="EC" id="2.3.2.27" evidence="3"/>